<feature type="transmembrane region" description="Helical" evidence="1">
    <location>
        <begin position="94"/>
        <end position="111"/>
    </location>
</feature>
<dbReference type="RefSeq" id="XP_001887613.1">
    <property type="nucleotide sequence ID" value="XM_001887578.1"/>
</dbReference>
<gene>
    <name evidence="2" type="ORF">LACBIDRAFT_332984</name>
</gene>
<dbReference type="InParanoid" id="B0DUG2"/>
<keyword evidence="3" id="KW-1185">Reference proteome</keyword>
<accession>B0DUG2</accession>
<feature type="transmembrane region" description="Helical" evidence="1">
    <location>
        <begin position="6"/>
        <end position="29"/>
    </location>
</feature>
<dbReference type="GeneID" id="6083204"/>
<dbReference type="KEGG" id="lbc:LACBIDRAFT_332984"/>
<evidence type="ECO:0000313" key="3">
    <source>
        <dbReference type="Proteomes" id="UP000001194"/>
    </source>
</evidence>
<keyword evidence="1" id="KW-0472">Membrane</keyword>
<reference evidence="2 3" key="1">
    <citation type="journal article" date="2008" name="Nature">
        <title>The genome of Laccaria bicolor provides insights into mycorrhizal symbiosis.</title>
        <authorList>
            <person name="Martin F."/>
            <person name="Aerts A."/>
            <person name="Ahren D."/>
            <person name="Brun A."/>
            <person name="Danchin E.G.J."/>
            <person name="Duchaussoy F."/>
            <person name="Gibon J."/>
            <person name="Kohler A."/>
            <person name="Lindquist E."/>
            <person name="Pereda V."/>
            <person name="Salamov A."/>
            <person name="Shapiro H.J."/>
            <person name="Wuyts J."/>
            <person name="Blaudez D."/>
            <person name="Buee M."/>
            <person name="Brokstein P."/>
            <person name="Canbaeck B."/>
            <person name="Cohen D."/>
            <person name="Courty P.E."/>
            <person name="Coutinho P.M."/>
            <person name="Delaruelle C."/>
            <person name="Detter J.C."/>
            <person name="Deveau A."/>
            <person name="DiFazio S."/>
            <person name="Duplessis S."/>
            <person name="Fraissinet-Tachet L."/>
            <person name="Lucic E."/>
            <person name="Frey-Klett P."/>
            <person name="Fourrey C."/>
            <person name="Feussner I."/>
            <person name="Gay G."/>
            <person name="Grimwood J."/>
            <person name="Hoegger P.J."/>
            <person name="Jain P."/>
            <person name="Kilaru S."/>
            <person name="Labbe J."/>
            <person name="Lin Y.C."/>
            <person name="Legue V."/>
            <person name="Le Tacon F."/>
            <person name="Marmeisse R."/>
            <person name="Melayah D."/>
            <person name="Montanini B."/>
            <person name="Muratet M."/>
            <person name="Nehls U."/>
            <person name="Niculita-Hirzel H."/>
            <person name="Oudot-Le Secq M.P."/>
            <person name="Peter M."/>
            <person name="Quesneville H."/>
            <person name="Rajashekar B."/>
            <person name="Reich M."/>
            <person name="Rouhier N."/>
            <person name="Schmutz J."/>
            <person name="Yin T."/>
            <person name="Chalot M."/>
            <person name="Henrissat B."/>
            <person name="Kuees U."/>
            <person name="Lucas S."/>
            <person name="Van de Peer Y."/>
            <person name="Podila G.K."/>
            <person name="Polle A."/>
            <person name="Pukkila P.J."/>
            <person name="Richardson P.M."/>
            <person name="Rouze P."/>
            <person name="Sanders I.R."/>
            <person name="Stajich J.E."/>
            <person name="Tunlid A."/>
            <person name="Tuskan G."/>
            <person name="Grigoriev I.V."/>
        </authorList>
    </citation>
    <scope>NUCLEOTIDE SEQUENCE [LARGE SCALE GENOMIC DNA]</scope>
    <source>
        <strain evidence="3">S238N-H82 / ATCC MYA-4686</strain>
    </source>
</reference>
<dbReference type="Proteomes" id="UP000001194">
    <property type="component" value="Unassembled WGS sequence"/>
</dbReference>
<dbReference type="HOGENOM" id="CLU_1349146_0_0_1"/>
<dbReference type="EMBL" id="DS547136">
    <property type="protein sequence ID" value="EDR01800.1"/>
    <property type="molecule type" value="Genomic_DNA"/>
</dbReference>
<name>B0DUG2_LACBS</name>
<keyword evidence="1" id="KW-0812">Transmembrane</keyword>
<dbReference type="AlphaFoldDB" id="B0DUG2"/>
<keyword evidence="1" id="KW-1133">Transmembrane helix</keyword>
<protein>
    <submittedName>
        <fullName evidence="2">Predicted protein</fullName>
    </submittedName>
</protein>
<sequence>MEGGAPLGLSLLVSIQAVIFVGGQSPLFVGGCKCSWVARPRLVRGRSWTFARVVVDIRGSSWLLVGARGCWWALAVVGGRPWAFIFVRGPPPTPSSIVVFIFRAVVVVCQAKQRRRTTTSVVVRRPVATSQLAMWHLIGVRREKAGVVTAYQAGYGTTSSPSSSPAVDLLRCLGAPWVYVDVEVQDHALITLTKILRLQNPEK</sequence>
<evidence type="ECO:0000256" key="1">
    <source>
        <dbReference type="SAM" id="Phobius"/>
    </source>
</evidence>
<evidence type="ECO:0000313" key="2">
    <source>
        <dbReference type="EMBL" id="EDR01800.1"/>
    </source>
</evidence>
<feature type="transmembrane region" description="Helical" evidence="1">
    <location>
        <begin position="50"/>
        <end position="74"/>
    </location>
</feature>
<organism evidence="3">
    <name type="scientific">Laccaria bicolor (strain S238N-H82 / ATCC MYA-4686)</name>
    <name type="common">Bicoloured deceiver</name>
    <name type="synonym">Laccaria laccata var. bicolor</name>
    <dbReference type="NCBI Taxonomy" id="486041"/>
    <lineage>
        <taxon>Eukaryota</taxon>
        <taxon>Fungi</taxon>
        <taxon>Dikarya</taxon>
        <taxon>Basidiomycota</taxon>
        <taxon>Agaricomycotina</taxon>
        <taxon>Agaricomycetes</taxon>
        <taxon>Agaricomycetidae</taxon>
        <taxon>Agaricales</taxon>
        <taxon>Agaricineae</taxon>
        <taxon>Hydnangiaceae</taxon>
        <taxon>Laccaria</taxon>
    </lineage>
</organism>
<proteinExistence type="predicted"/>